<feature type="transmembrane region" description="Helical" evidence="1">
    <location>
        <begin position="35"/>
        <end position="61"/>
    </location>
</feature>
<evidence type="ECO:0000256" key="1">
    <source>
        <dbReference type="SAM" id="Phobius"/>
    </source>
</evidence>
<dbReference type="EMBL" id="CADCUU010000219">
    <property type="protein sequence ID" value="CAA9409950.1"/>
    <property type="molecule type" value="Genomic_DNA"/>
</dbReference>
<keyword evidence="1" id="KW-1133">Transmembrane helix</keyword>
<gene>
    <name evidence="2" type="ORF">AVDCRST_MAG15-1529</name>
</gene>
<keyword evidence="1" id="KW-0812">Transmembrane</keyword>
<proteinExistence type="predicted"/>
<accession>A0A6J4PH48</accession>
<protein>
    <submittedName>
        <fullName evidence="2">Uncharacterized protein</fullName>
    </submittedName>
</protein>
<feature type="transmembrane region" description="Helical" evidence="1">
    <location>
        <begin position="82"/>
        <end position="104"/>
    </location>
</feature>
<organism evidence="2">
    <name type="scientific">uncultured Rubellimicrobium sp</name>
    <dbReference type="NCBI Taxonomy" id="543078"/>
    <lineage>
        <taxon>Bacteria</taxon>
        <taxon>Pseudomonadati</taxon>
        <taxon>Pseudomonadota</taxon>
        <taxon>Alphaproteobacteria</taxon>
        <taxon>Rhodobacterales</taxon>
        <taxon>Roseobacteraceae</taxon>
        <taxon>Rubellimicrobium</taxon>
        <taxon>environmental samples</taxon>
    </lineage>
</organism>
<name>A0A6J4PH48_9RHOB</name>
<dbReference type="AlphaFoldDB" id="A0A6J4PH48"/>
<evidence type="ECO:0000313" key="2">
    <source>
        <dbReference type="EMBL" id="CAA9409950.1"/>
    </source>
</evidence>
<reference evidence="2" key="1">
    <citation type="submission" date="2020-02" db="EMBL/GenBank/DDBJ databases">
        <authorList>
            <person name="Meier V. D."/>
        </authorList>
    </citation>
    <scope>NUCLEOTIDE SEQUENCE</scope>
    <source>
        <strain evidence="2">AVDCRST_MAG15</strain>
    </source>
</reference>
<sequence>MQALSGGLVLPALLLGVLGWLVPRLLGRVWPEGVWPLLGLAFAATILLTGLATALFVLLYLGQGVPMAVLLDVGVMGGWPHFLRLGLGSALVWAPIMILSVAGLPKRWVKETW</sequence>
<keyword evidence="1" id="KW-0472">Membrane</keyword>